<dbReference type="Pfam" id="PF00376">
    <property type="entry name" value="MerR"/>
    <property type="match status" value="1"/>
</dbReference>
<evidence type="ECO:0000313" key="6">
    <source>
        <dbReference type="Proteomes" id="UP000004756"/>
    </source>
</evidence>
<reference evidence="5 6" key="2">
    <citation type="submission" date="2009-02" db="EMBL/GenBank/DDBJ databases">
        <title>Draft genome sequence of Clostridium asparagiforme (DSM 15981).</title>
        <authorList>
            <person name="Sudarsanam P."/>
            <person name="Ley R."/>
            <person name="Guruge J."/>
            <person name="Turnbaugh P.J."/>
            <person name="Mahowald M."/>
            <person name="Liep D."/>
            <person name="Gordon J."/>
        </authorList>
    </citation>
    <scope>NUCLEOTIDE SEQUENCE [LARGE SCALE GENOMIC DNA]</scope>
    <source>
        <strain evidence="5 6">DSM 15981</strain>
    </source>
</reference>
<dbReference type="GO" id="GO:0003677">
    <property type="term" value="F:DNA binding"/>
    <property type="evidence" value="ECO:0007669"/>
    <property type="project" value="UniProtKB-KW"/>
</dbReference>
<dbReference type="GO" id="GO:0003700">
    <property type="term" value="F:DNA-binding transcription factor activity"/>
    <property type="evidence" value="ECO:0007669"/>
    <property type="project" value="InterPro"/>
</dbReference>
<accession>C0CUI8</accession>
<evidence type="ECO:0000256" key="3">
    <source>
        <dbReference type="ARBA" id="ARBA00023163"/>
    </source>
</evidence>
<evidence type="ECO:0000256" key="1">
    <source>
        <dbReference type="ARBA" id="ARBA00023015"/>
    </source>
</evidence>
<keyword evidence="6" id="KW-1185">Reference proteome</keyword>
<evidence type="ECO:0000259" key="4">
    <source>
        <dbReference type="PROSITE" id="PS50937"/>
    </source>
</evidence>
<dbReference type="InterPro" id="IPR009061">
    <property type="entry name" value="DNA-bd_dom_put_sf"/>
</dbReference>
<evidence type="ECO:0000313" key="5">
    <source>
        <dbReference type="EMBL" id="EEG57188.1"/>
    </source>
</evidence>
<dbReference type="Gene3D" id="1.10.1660.10">
    <property type="match status" value="2"/>
</dbReference>
<dbReference type="SUPFAM" id="SSF46955">
    <property type="entry name" value="Putative DNA-binding domain"/>
    <property type="match status" value="2"/>
</dbReference>
<dbReference type="Proteomes" id="UP000004756">
    <property type="component" value="Unassembled WGS sequence"/>
</dbReference>
<keyword evidence="3" id="KW-0804">Transcription</keyword>
<organism evidence="5 6">
    <name type="scientific">[Clostridium] asparagiforme DSM 15981</name>
    <dbReference type="NCBI Taxonomy" id="518636"/>
    <lineage>
        <taxon>Bacteria</taxon>
        <taxon>Bacillati</taxon>
        <taxon>Bacillota</taxon>
        <taxon>Clostridia</taxon>
        <taxon>Lachnospirales</taxon>
        <taxon>Lachnospiraceae</taxon>
        <taxon>Enterocloster</taxon>
    </lineage>
</organism>
<reference evidence="5 6" key="1">
    <citation type="submission" date="2009-01" db="EMBL/GenBank/DDBJ databases">
        <authorList>
            <person name="Fulton L."/>
            <person name="Clifton S."/>
            <person name="Fulton B."/>
            <person name="Xu J."/>
            <person name="Minx P."/>
            <person name="Pepin K.H."/>
            <person name="Johnson M."/>
            <person name="Bhonagiri V."/>
            <person name="Nash W.E."/>
            <person name="Mardis E.R."/>
            <person name="Wilson R.K."/>
        </authorList>
    </citation>
    <scope>NUCLEOTIDE SEQUENCE [LARGE SCALE GENOMIC DNA]</scope>
    <source>
        <strain evidence="5 6">DSM 15981</strain>
    </source>
</reference>
<dbReference type="CDD" id="cd00592">
    <property type="entry name" value="HTH_MerR-like"/>
    <property type="match status" value="1"/>
</dbReference>
<proteinExistence type="predicted"/>
<dbReference type="EMBL" id="ACCJ01000030">
    <property type="protein sequence ID" value="EEG57188.1"/>
    <property type="molecule type" value="Genomic_DNA"/>
</dbReference>
<gene>
    <name evidence="5" type="ORF">CLOSTASPAR_00680</name>
</gene>
<dbReference type="InterPro" id="IPR000551">
    <property type="entry name" value="MerR-type_HTH_dom"/>
</dbReference>
<dbReference type="HOGENOM" id="CLU_097469_0_0_9"/>
<sequence>MIGKTGGVGQMKTYRTAQVAQMIGIHPNTVRLYEELGLISRPERRANGYRVFTALHIAQFFLARTALRVEVLQNGLRANAVEIVKASAAGEFDRALLLTGRYEETLKSERENAEEALRIAGEILSGAAPEDGGTMMTRKEAAACLQVTADILRNWELNGLLTVKRRQNGYRVYSAGDIRRLRIIRALRCANYSLAAILRMLSALSWDPAADIRQVLDTPGEDESVISVCDRLITSLDAAIRNAGELRDQLNHMKMQF</sequence>
<dbReference type="PROSITE" id="PS00552">
    <property type="entry name" value="HTH_MERR_1"/>
    <property type="match status" value="1"/>
</dbReference>
<dbReference type="PANTHER" id="PTHR30204:SF94">
    <property type="entry name" value="HEAVY METAL-DEPENDENT TRANSCRIPTIONAL REGULATOR HI_0293-RELATED"/>
    <property type="match status" value="1"/>
</dbReference>
<comment type="caution">
    <text evidence="5">The sequence shown here is derived from an EMBL/GenBank/DDBJ whole genome shotgun (WGS) entry which is preliminary data.</text>
</comment>
<dbReference type="PROSITE" id="PS50937">
    <property type="entry name" value="HTH_MERR_2"/>
    <property type="match status" value="2"/>
</dbReference>
<dbReference type="Pfam" id="PF13411">
    <property type="entry name" value="MerR_1"/>
    <property type="match status" value="1"/>
</dbReference>
<keyword evidence="2" id="KW-0238">DNA-binding</keyword>
<name>C0CUI8_9FIRM</name>
<evidence type="ECO:0000256" key="2">
    <source>
        <dbReference type="ARBA" id="ARBA00023125"/>
    </source>
</evidence>
<dbReference type="AlphaFoldDB" id="C0CUI8"/>
<feature type="domain" description="HTH merR-type" evidence="4">
    <location>
        <begin position="135"/>
        <end position="203"/>
    </location>
</feature>
<dbReference type="PANTHER" id="PTHR30204">
    <property type="entry name" value="REDOX-CYCLING DRUG-SENSING TRANSCRIPTIONAL ACTIVATOR SOXR"/>
    <property type="match status" value="1"/>
</dbReference>
<protein>
    <submittedName>
        <fullName evidence="5">Transcriptional regulator, MerR family</fullName>
    </submittedName>
</protein>
<keyword evidence="1" id="KW-0805">Transcription regulation</keyword>
<feature type="domain" description="HTH merR-type" evidence="4">
    <location>
        <begin position="13"/>
        <end position="53"/>
    </location>
</feature>
<dbReference type="SMART" id="SM00422">
    <property type="entry name" value="HTH_MERR"/>
    <property type="match status" value="2"/>
</dbReference>
<dbReference type="InterPro" id="IPR047057">
    <property type="entry name" value="MerR_fam"/>
</dbReference>